<evidence type="ECO:0000313" key="2">
    <source>
        <dbReference type="EMBL" id="KAH3810895.1"/>
    </source>
</evidence>
<dbReference type="Proteomes" id="UP000828390">
    <property type="component" value="Unassembled WGS sequence"/>
</dbReference>
<organism evidence="2 3">
    <name type="scientific">Dreissena polymorpha</name>
    <name type="common">Zebra mussel</name>
    <name type="synonym">Mytilus polymorpha</name>
    <dbReference type="NCBI Taxonomy" id="45954"/>
    <lineage>
        <taxon>Eukaryota</taxon>
        <taxon>Metazoa</taxon>
        <taxon>Spiralia</taxon>
        <taxon>Lophotrochozoa</taxon>
        <taxon>Mollusca</taxon>
        <taxon>Bivalvia</taxon>
        <taxon>Autobranchia</taxon>
        <taxon>Heteroconchia</taxon>
        <taxon>Euheterodonta</taxon>
        <taxon>Imparidentia</taxon>
        <taxon>Neoheterodontei</taxon>
        <taxon>Myida</taxon>
        <taxon>Dreissenoidea</taxon>
        <taxon>Dreissenidae</taxon>
        <taxon>Dreissena</taxon>
    </lineage>
</organism>
<sequence length="178" mass="20491">MWILELDFLAAKASDGEAVGLYVFCISWIIQNKEKYRRYRITRLRFRKHSDHRNADRSSTLSDSNYGMLNIDGNPRIGEGSSALGSLATLSRVYCSLERTAKLQLQVPVIGVVVKWRTSDSQTSLRDTVPDCPPCNRHIQFYDKLAYRKKAKTPKTHMGRNSQQPQPREKRTKFNTIL</sequence>
<evidence type="ECO:0000313" key="3">
    <source>
        <dbReference type="Proteomes" id="UP000828390"/>
    </source>
</evidence>
<dbReference type="EMBL" id="JAIWYP010000006">
    <property type="protein sequence ID" value="KAH3810895.1"/>
    <property type="molecule type" value="Genomic_DNA"/>
</dbReference>
<reference evidence="2" key="2">
    <citation type="submission" date="2020-11" db="EMBL/GenBank/DDBJ databases">
        <authorList>
            <person name="McCartney M.A."/>
            <person name="Auch B."/>
            <person name="Kono T."/>
            <person name="Mallez S."/>
            <person name="Becker A."/>
            <person name="Gohl D.M."/>
            <person name="Silverstein K.A.T."/>
            <person name="Koren S."/>
            <person name="Bechman K.B."/>
            <person name="Herman A."/>
            <person name="Abrahante J.E."/>
            <person name="Garbe J."/>
        </authorList>
    </citation>
    <scope>NUCLEOTIDE SEQUENCE</scope>
    <source>
        <strain evidence="2">Duluth1</strain>
        <tissue evidence="2">Whole animal</tissue>
    </source>
</reference>
<dbReference type="AlphaFoldDB" id="A0A9D4G5G1"/>
<feature type="region of interest" description="Disordered" evidence="1">
    <location>
        <begin position="151"/>
        <end position="178"/>
    </location>
</feature>
<reference evidence="2" key="1">
    <citation type="journal article" date="2019" name="bioRxiv">
        <title>The Genome of the Zebra Mussel, Dreissena polymorpha: A Resource for Invasive Species Research.</title>
        <authorList>
            <person name="McCartney M.A."/>
            <person name="Auch B."/>
            <person name="Kono T."/>
            <person name="Mallez S."/>
            <person name="Zhang Y."/>
            <person name="Obille A."/>
            <person name="Becker A."/>
            <person name="Abrahante J.E."/>
            <person name="Garbe J."/>
            <person name="Badalamenti J.P."/>
            <person name="Herman A."/>
            <person name="Mangelson H."/>
            <person name="Liachko I."/>
            <person name="Sullivan S."/>
            <person name="Sone E.D."/>
            <person name="Koren S."/>
            <person name="Silverstein K.A.T."/>
            <person name="Beckman K.B."/>
            <person name="Gohl D.M."/>
        </authorList>
    </citation>
    <scope>NUCLEOTIDE SEQUENCE</scope>
    <source>
        <strain evidence="2">Duluth1</strain>
        <tissue evidence="2">Whole animal</tissue>
    </source>
</reference>
<gene>
    <name evidence="2" type="ORF">DPMN_139294</name>
</gene>
<proteinExistence type="predicted"/>
<name>A0A9D4G5G1_DREPO</name>
<keyword evidence="3" id="KW-1185">Reference proteome</keyword>
<evidence type="ECO:0000256" key="1">
    <source>
        <dbReference type="SAM" id="MobiDB-lite"/>
    </source>
</evidence>
<comment type="caution">
    <text evidence="2">The sequence shown here is derived from an EMBL/GenBank/DDBJ whole genome shotgun (WGS) entry which is preliminary data.</text>
</comment>
<protein>
    <submittedName>
        <fullName evidence="2">Uncharacterized protein</fullName>
    </submittedName>
</protein>
<accession>A0A9D4G5G1</accession>